<feature type="repeat" description="WD" evidence="5">
    <location>
        <begin position="242"/>
        <end position="283"/>
    </location>
</feature>
<dbReference type="InterPro" id="IPR019775">
    <property type="entry name" value="WD40_repeat_CS"/>
</dbReference>
<dbReference type="GO" id="GO:0032040">
    <property type="term" value="C:small-subunit processome"/>
    <property type="evidence" value="ECO:0007669"/>
    <property type="project" value="TreeGrafter"/>
</dbReference>
<dbReference type="PROSITE" id="PS00678">
    <property type="entry name" value="WD_REPEATS_1"/>
    <property type="match status" value="1"/>
</dbReference>
<dbReference type="SUPFAM" id="SSF50978">
    <property type="entry name" value="WD40 repeat-like"/>
    <property type="match status" value="1"/>
</dbReference>
<evidence type="ECO:0000256" key="1">
    <source>
        <dbReference type="ARBA" id="ARBA00004123"/>
    </source>
</evidence>
<comment type="subcellular location">
    <subcellularLocation>
        <location evidence="1">Nucleus</location>
    </subcellularLocation>
</comment>
<organism evidence="7 8">
    <name type="scientific">Amphimedon queenslandica</name>
    <name type="common">Sponge</name>
    <dbReference type="NCBI Taxonomy" id="400682"/>
    <lineage>
        <taxon>Eukaryota</taxon>
        <taxon>Metazoa</taxon>
        <taxon>Porifera</taxon>
        <taxon>Demospongiae</taxon>
        <taxon>Heteroscleromorpha</taxon>
        <taxon>Haplosclerida</taxon>
        <taxon>Niphatidae</taxon>
        <taxon>Amphimedon</taxon>
    </lineage>
</organism>
<keyword evidence="3" id="KW-0677">Repeat</keyword>
<feature type="repeat" description="WD" evidence="5">
    <location>
        <begin position="324"/>
        <end position="355"/>
    </location>
</feature>
<evidence type="ECO:0000256" key="2">
    <source>
        <dbReference type="ARBA" id="ARBA00022574"/>
    </source>
</evidence>
<accession>A0AAN0IZ22</accession>
<reference evidence="7" key="2">
    <citation type="submission" date="2024-06" db="UniProtKB">
        <authorList>
            <consortium name="EnsemblMetazoa"/>
        </authorList>
    </citation>
    <scope>IDENTIFICATION</scope>
</reference>
<dbReference type="InterPro" id="IPR015943">
    <property type="entry name" value="WD40/YVTN_repeat-like_dom_sf"/>
</dbReference>
<feature type="repeat" description="WD" evidence="5">
    <location>
        <begin position="376"/>
        <end position="401"/>
    </location>
</feature>
<dbReference type="EnsemblMetazoa" id="XM_019994142.1">
    <property type="protein sequence ID" value="XP_019849701.1"/>
    <property type="gene ID" value="LOC100632237"/>
</dbReference>
<dbReference type="PANTHER" id="PTHR19865:SF0">
    <property type="entry name" value="U3 SMALL NUCLEOLAR RNA-INTERACTING PROTEIN 2"/>
    <property type="match status" value="1"/>
</dbReference>
<feature type="repeat" description="WD" evidence="5">
    <location>
        <begin position="200"/>
        <end position="232"/>
    </location>
</feature>
<feature type="region of interest" description="Disordered" evidence="6">
    <location>
        <begin position="96"/>
        <end position="115"/>
    </location>
</feature>
<dbReference type="RefSeq" id="XP_019849701.1">
    <property type="nucleotide sequence ID" value="XM_019994142.1"/>
</dbReference>
<dbReference type="PROSITE" id="PS50294">
    <property type="entry name" value="WD_REPEATS_REGION"/>
    <property type="match status" value="4"/>
</dbReference>
<dbReference type="PANTHER" id="PTHR19865">
    <property type="entry name" value="U3 SMALL NUCLEOLAR RNA INTERACTING PROTEIN 2"/>
    <property type="match status" value="1"/>
</dbReference>
<dbReference type="InterPro" id="IPR001680">
    <property type="entry name" value="WD40_rpt"/>
</dbReference>
<dbReference type="CDD" id="cd00200">
    <property type="entry name" value="WD40"/>
    <property type="match status" value="1"/>
</dbReference>
<reference evidence="8" key="1">
    <citation type="journal article" date="2010" name="Nature">
        <title>The Amphimedon queenslandica genome and the evolution of animal complexity.</title>
        <authorList>
            <person name="Srivastava M."/>
            <person name="Simakov O."/>
            <person name="Chapman J."/>
            <person name="Fahey B."/>
            <person name="Gauthier M.E."/>
            <person name="Mitros T."/>
            <person name="Richards G.S."/>
            <person name="Conaco C."/>
            <person name="Dacre M."/>
            <person name="Hellsten U."/>
            <person name="Larroux C."/>
            <person name="Putnam N.H."/>
            <person name="Stanke M."/>
            <person name="Adamska M."/>
            <person name="Darling A."/>
            <person name="Degnan S.M."/>
            <person name="Oakley T.H."/>
            <person name="Plachetzki D.C."/>
            <person name="Zhai Y."/>
            <person name="Adamski M."/>
            <person name="Calcino A."/>
            <person name="Cummins S.F."/>
            <person name="Goodstein D.M."/>
            <person name="Harris C."/>
            <person name="Jackson D.J."/>
            <person name="Leys S.P."/>
            <person name="Shu S."/>
            <person name="Woodcroft B.J."/>
            <person name="Vervoort M."/>
            <person name="Kosik K.S."/>
            <person name="Manning G."/>
            <person name="Degnan B.M."/>
            <person name="Rokhsar D.S."/>
        </authorList>
    </citation>
    <scope>NUCLEOTIDE SEQUENCE [LARGE SCALE GENOMIC DNA]</scope>
</reference>
<dbReference type="GeneID" id="100632237"/>
<dbReference type="Proteomes" id="UP000007879">
    <property type="component" value="Unassembled WGS sequence"/>
</dbReference>
<feature type="compositionally biased region" description="Acidic residues" evidence="6">
    <location>
        <begin position="104"/>
        <end position="114"/>
    </location>
</feature>
<feature type="region of interest" description="Disordered" evidence="6">
    <location>
        <begin position="15"/>
        <end position="80"/>
    </location>
</feature>
<feature type="compositionally biased region" description="Basic residues" evidence="6">
    <location>
        <begin position="16"/>
        <end position="38"/>
    </location>
</feature>
<dbReference type="InterPro" id="IPR036322">
    <property type="entry name" value="WD40_repeat_dom_sf"/>
</dbReference>
<evidence type="ECO:0000256" key="5">
    <source>
        <dbReference type="PROSITE-ProRule" id="PRU00221"/>
    </source>
</evidence>
<dbReference type="GO" id="GO:0034511">
    <property type="term" value="F:U3 snoRNA binding"/>
    <property type="evidence" value="ECO:0007669"/>
    <property type="project" value="InterPro"/>
</dbReference>
<keyword evidence="2 5" id="KW-0853">WD repeat</keyword>
<dbReference type="Pfam" id="PF00400">
    <property type="entry name" value="WD40"/>
    <property type="match status" value="6"/>
</dbReference>
<dbReference type="AlphaFoldDB" id="A0AAN0IZ22"/>
<feature type="compositionally biased region" description="Acidic residues" evidence="6">
    <location>
        <begin position="47"/>
        <end position="58"/>
    </location>
</feature>
<dbReference type="SMART" id="SM00320">
    <property type="entry name" value="WD40"/>
    <property type="match status" value="6"/>
</dbReference>
<keyword evidence="4" id="KW-0539">Nucleus</keyword>
<dbReference type="FunFam" id="2.130.10.10:FF:000509">
    <property type="entry name" value="U3 small nucleolar RNA-interacting protein"/>
    <property type="match status" value="1"/>
</dbReference>
<dbReference type="InterPro" id="IPR039241">
    <property type="entry name" value="Rrp9-like"/>
</dbReference>
<dbReference type="Gene3D" id="2.130.10.10">
    <property type="entry name" value="YVTN repeat-like/Quinoprotein amine dehydrogenase"/>
    <property type="match status" value="1"/>
</dbReference>
<evidence type="ECO:0000313" key="8">
    <source>
        <dbReference type="Proteomes" id="UP000007879"/>
    </source>
</evidence>
<proteinExistence type="predicted"/>
<evidence type="ECO:0000256" key="3">
    <source>
        <dbReference type="ARBA" id="ARBA00022737"/>
    </source>
</evidence>
<evidence type="ECO:0008006" key="9">
    <source>
        <dbReference type="Google" id="ProtNLM"/>
    </source>
</evidence>
<evidence type="ECO:0000256" key="6">
    <source>
        <dbReference type="SAM" id="MobiDB-lite"/>
    </source>
</evidence>
<name>A0AAN0IZ22_AMPQE</name>
<protein>
    <recommendedName>
        <fullName evidence="9">U3 small nucleolar RNA-interacting protein 2</fullName>
    </recommendedName>
</protein>
<keyword evidence="8" id="KW-1185">Reference proteome</keyword>
<dbReference type="InterPro" id="IPR020472">
    <property type="entry name" value="WD40_PAC1"/>
</dbReference>
<evidence type="ECO:0000256" key="4">
    <source>
        <dbReference type="ARBA" id="ARBA00023242"/>
    </source>
</evidence>
<dbReference type="PRINTS" id="PR00320">
    <property type="entry name" value="GPROTEINBRPT"/>
</dbReference>
<feature type="repeat" description="WD" evidence="5">
    <location>
        <begin position="151"/>
        <end position="192"/>
    </location>
</feature>
<sequence length="430" mass="47650">MSSFFLPSKIKSGALGKRRKKLSQVKKKRDSKAIKNKKIPLATTIPTDEDEDIPSDSDTENKDYQSLGIDEDFSDREETAPEKRLRLAKDYLQQLKAEERGSSTEEDEDDDVDNDAIGRRLQEKALEKSGRIHKAVADQCTAPPLESIRFSRGHRLSVTSLALTPDGRYAFTGSKDSCIIKWNVEKGVKEVMITRGKEGAPGHTGHVLALAVSTDGMYLASGGTDNLIHMWNPLTCIHLHTFRGHKNSVTGLVFQHGANQLFSSSLDRTVKVWNISEMTYVETLFGHQDGIIAIDCLSQERPITAGVDKTIRVWKIIEESHLVYHGHKSSIDTVKMINDKNFVSGSQDGSVALWNNSKKKPQVLKSSSHDSADVWITAVTALPHSDLVASGSRDGNIHFWKCGESFRTLEKLFTVPLPGFINSLSFSSDG</sequence>
<evidence type="ECO:0000313" key="7">
    <source>
        <dbReference type="EnsemblMetazoa" id="XP_019849701.1"/>
    </source>
</evidence>
<dbReference type="PROSITE" id="PS50082">
    <property type="entry name" value="WD_REPEATS_2"/>
    <property type="match status" value="5"/>
</dbReference>
<dbReference type="KEGG" id="aqu:100632237"/>